<evidence type="ECO:0000259" key="3">
    <source>
        <dbReference type="Pfam" id="PF04195"/>
    </source>
</evidence>
<reference evidence="4" key="1">
    <citation type="submission" date="2020-09" db="EMBL/GenBank/DDBJ databases">
        <title>Genome-Enabled Discovery of Anthraquinone Biosynthesis in Senna tora.</title>
        <authorList>
            <person name="Kang S.-H."/>
            <person name="Pandey R.P."/>
            <person name="Lee C.-M."/>
            <person name="Sim J.-S."/>
            <person name="Jeong J.-T."/>
            <person name="Choi B.-S."/>
            <person name="Jung M."/>
            <person name="Ginzburg D."/>
            <person name="Zhao K."/>
            <person name="Won S.Y."/>
            <person name="Oh T.-J."/>
            <person name="Yu Y."/>
            <person name="Kim N.-H."/>
            <person name="Lee O.R."/>
            <person name="Lee T.-H."/>
            <person name="Bashyal P."/>
            <person name="Kim T.-S."/>
            <person name="Lee W.-H."/>
            <person name="Kawkins C."/>
            <person name="Kim C.-K."/>
            <person name="Kim J.S."/>
            <person name="Ahn B.O."/>
            <person name="Rhee S.Y."/>
            <person name="Sohng J.K."/>
        </authorList>
    </citation>
    <scope>NUCLEOTIDE SEQUENCE</scope>
    <source>
        <tissue evidence="4">Leaf</tissue>
    </source>
</reference>
<feature type="region of interest" description="Disordered" evidence="2">
    <location>
        <begin position="148"/>
        <end position="196"/>
    </location>
</feature>
<organism evidence="4 5">
    <name type="scientific">Senna tora</name>
    <dbReference type="NCBI Taxonomy" id="362788"/>
    <lineage>
        <taxon>Eukaryota</taxon>
        <taxon>Viridiplantae</taxon>
        <taxon>Streptophyta</taxon>
        <taxon>Embryophyta</taxon>
        <taxon>Tracheophyta</taxon>
        <taxon>Spermatophyta</taxon>
        <taxon>Magnoliopsida</taxon>
        <taxon>eudicotyledons</taxon>
        <taxon>Gunneridae</taxon>
        <taxon>Pentapetalae</taxon>
        <taxon>rosids</taxon>
        <taxon>fabids</taxon>
        <taxon>Fabales</taxon>
        <taxon>Fabaceae</taxon>
        <taxon>Caesalpinioideae</taxon>
        <taxon>Cassia clade</taxon>
        <taxon>Senna</taxon>
    </lineage>
</organism>
<feature type="coiled-coil region" evidence="1">
    <location>
        <begin position="369"/>
        <end position="424"/>
    </location>
</feature>
<keyword evidence="5" id="KW-1185">Reference proteome</keyword>
<feature type="compositionally biased region" description="Low complexity" evidence="2">
    <location>
        <begin position="148"/>
        <end position="157"/>
    </location>
</feature>
<dbReference type="AlphaFoldDB" id="A0A834VZG1"/>
<keyword evidence="1" id="KW-0175">Coiled coil</keyword>
<proteinExistence type="predicted"/>
<gene>
    <name evidence="4" type="ORF">G2W53_041796</name>
</gene>
<dbReference type="Pfam" id="PF04195">
    <property type="entry name" value="Transposase_28"/>
    <property type="match status" value="1"/>
</dbReference>
<name>A0A834VZG1_9FABA</name>
<sequence length="542" mass="58969">MPPFSDFEIGVLNFLGCAPPMLSPNYWLYLSGFQAICMKLKFTPIAESFFYLYAAVGVKSRKHLHFQARPGVGKLIIGLLDSLKAWRDDFFFVIPRGGSIRPGGLTHMVYLVVALEGRSYRFNDLIANDGCFTGGFCYVPGRTPCSRGSSVQGSSRSGRADSGTTRQLHSSARVPFSKSGSGASADSDPNFQGRGKQPYVLLRSDLTLHPRGPHLASEGLEKRKACSGEDGSVEESLRKKGKEVQGWVFCNVGNRPPLPSWPEVGPIPRAETEDSLFSNRYDVAAAVHGKFSCVPDREALENFVYSHGHRAIQDVITQDLLMALFSQSFYCEFSNKVDEYEDGRDARNAKIVERATDILASDEERKVGLDAATAKAALLEQDLNESQMLVSEKDSALEARSIEVSNLLLAVGGLEEEIVKLNDEVDKEFMKGQDGARWGWDNFCAQLEHMNPGLEYHGSPMCIDWEVVDGGFAAIPLEGSGVGEAGGDAPPSVPDSVSPDGYEIAITGGRTLDASPRAIPAIRDLEGSSAGDEFAYLFSIPP</sequence>
<protein>
    <submittedName>
        <fullName evidence="4">Putative Transposase</fullName>
    </submittedName>
</protein>
<dbReference type="Proteomes" id="UP000634136">
    <property type="component" value="Unassembled WGS sequence"/>
</dbReference>
<feature type="region of interest" description="Disordered" evidence="2">
    <location>
        <begin position="210"/>
        <end position="232"/>
    </location>
</feature>
<dbReference type="InterPro" id="IPR007321">
    <property type="entry name" value="Transposase_28"/>
</dbReference>
<feature type="compositionally biased region" description="Low complexity" evidence="2">
    <location>
        <begin position="179"/>
        <end position="188"/>
    </location>
</feature>
<evidence type="ECO:0000256" key="1">
    <source>
        <dbReference type="SAM" id="Coils"/>
    </source>
</evidence>
<dbReference type="OrthoDB" id="687305at2759"/>
<comment type="caution">
    <text evidence="4">The sequence shown here is derived from an EMBL/GenBank/DDBJ whole genome shotgun (WGS) entry which is preliminary data.</text>
</comment>
<evidence type="ECO:0000313" key="5">
    <source>
        <dbReference type="Proteomes" id="UP000634136"/>
    </source>
</evidence>
<dbReference type="EMBL" id="JAAIUW010000013">
    <property type="protein sequence ID" value="KAF7802685.1"/>
    <property type="molecule type" value="Genomic_DNA"/>
</dbReference>
<evidence type="ECO:0000256" key="2">
    <source>
        <dbReference type="SAM" id="MobiDB-lite"/>
    </source>
</evidence>
<accession>A0A834VZG1</accession>
<feature type="domain" description="Transposase (putative) gypsy type" evidence="3">
    <location>
        <begin position="2"/>
        <end position="55"/>
    </location>
</feature>
<evidence type="ECO:0000313" key="4">
    <source>
        <dbReference type="EMBL" id="KAF7802685.1"/>
    </source>
</evidence>